<comment type="subunit">
    <text evidence="8">Heterodimer.</text>
</comment>
<evidence type="ECO:0000256" key="8">
    <source>
        <dbReference type="PIRNR" id="PIRNR039133"/>
    </source>
</evidence>
<evidence type="ECO:0000259" key="11">
    <source>
        <dbReference type="Pfam" id="PF00899"/>
    </source>
</evidence>
<dbReference type="PANTHER" id="PTHR10953">
    <property type="entry name" value="UBIQUITIN-ACTIVATING ENZYME E1"/>
    <property type="match status" value="1"/>
</dbReference>
<dbReference type="Gene3D" id="1.10.10.520">
    <property type="entry name" value="Ubiquitin activating enzymes (Uba3). Chain: B, domain 2"/>
    <property type="match status" value="1"/>
</dbReference>
<dbReference type="SUPFAM" id="SSF69572">
    <property type="entry name" value="Activating enzymes of the ubiquitin-like proteins"/>
    <property type="match status" value="1"/>
</dbReference>
<evidence type="ECO:0000313" key="12">
    <source>
        <dbReference type="EMBL" id="KAH6601531.1"/>
    </source>
</evidence>
<dbReference type="InterPro" id="IPR030661">
    <property type="entry name" value="Uba2"/>
</dbReference>
<evidence type="ECO:0000256" key="10">
    <source>
        <dbReference type="SAM" id="MobiDB-lite"/>
    </source>
</evidence>
<keyword evidence="5 8" id="KW-0833">Ubl conjugation pathway</keyword>
<proteinExistence type="inferred from homology"/>
<keyword evidence="7 8" id="KW-0067">ATP-binding</keyword>
<comment type="caution">
    <text evidence="12">The sequence shown here is derived from an EMBL/GenBank/DDBJ whole genome shotgun (WGS) entry which is preliminary data.</text>
</comment>
<dbReference type="InterPro" id="IPR033127">
    <property type="entry name" value="UBQ-activ_enz_E1_Cys_AS"/>
</dbReference>
<comment type="pathway">
    <text evidence="1 8">Protein modification; protein sumoylation.</text>
</comment>
<dbReference type="InterPro" id="IPR042449">
    <property type="entry name" value="Ub-E1_IAD_1"/>
</dbReference>
<keyword evidence="6 8" id="KW-0862">Zinc</keyword>
<evidence type="ECO:0000313" key="13">
    <source>
        <dbReference type="Proteomes" id="UP001648503"/>
    </source>
</evidence>
<sequence length="605" mass="66894">MVEGRYTDIAATLGLDVHASSQRAKILMVGAGGIGCELLKNLVLAGFGSIEVVDLDTIDLSNLNRQFLFRNQHIKKSKANVAKETALQFNPSVDIKSYHASIFEERFNIVWFKSFDIVLNALDNIAARRHVNLMCMAANVPLIESGTAGYLGQVSLHKYQVSGCYDCFPKPSERKTYPVCTIRSTPSEPIHCIVWAKNFLYNTLFGSGEDEEIDTTESDDVAKEIQELTTETAALKALREQMGAPSYGRLVFEKIFNQDIKRLLTMEDLWKTHTMPVVLDFEALTVGFDGSNIDSMDSLAFDQVTWDLSQNLRVFLSSIQLLSEALVERRVTDPNAVLVFDKDDEPSLNFVTSAANLRAICFHIVAKSRFDVKQMAGNIIPAIATTNAIVAGMIVMLALKVLSGKIATCKNTFVQYGGKRSHLLSSESITLPNPECIVCTVGYFTLRINTAQVKLQDLVNTVILAGDFGQGKPNEGLGLTGDITIQNDKGLLYDVEYEDNMDSTLDALGICSQTRLSITNDDDDDESRNVAVTLFIEHWDDATSGEFELLGNRLIKPRPKPKLSVEDTASSKRAADDTDGDLESNRKRIKTDDEIVVVLDTIEID</sequence>
<evidence type="ECO:0000256" key="5">
    <source>
        <dbReference type="ARBA" id="ARBA00022786"/>
    </source>
</evidence>
<reference evidence="12 13" key="1">
    <citation type="submission" date="2021-02" db="EMBL/GenBank/DDBJ databases">
        <title>Variation within the Batrachochytrium salamandrivorans European outbreak.</title>
        <authorList>
            <person name="Kelly M."/>
            <person name="Pasmans F."/>
            <person name="Shea T.P."/>
            <person name="Munoz J.F."/>
            <person name="Carranza S."/>
            <person name="Cuomo C.A."/>
            <person name="Martel A."/>
        </authorList>
    </citation>
    <scope>NUCLEOTIDE SEQUENCE [LARGE SCALE GENOMIC DNA]</scope>
    <source>
        <strain evidence="12 13">AMFP18/2</strain>
    </source>
</reference>
<name>A0ABQ8FNV5_9FUNG</name>
<keyword evidence="4 8" id="KW-0547">Nucleotide-binding</keyword>
<evidence type="ECO:0000256" key="1">
    <source>
        <dbReference type="ARBA" id="ARBA00004718"/>
    </source>
</evidence>
<gene>
    <name evidence="12" type="ORF">BASA50_001569</name>
</gene>
<dbReference type="Pfam" id="PF00899">
    <property type="entry name" value="ThiF"/>
    <property type="match status" value="1"/>
</dbReference>
<dbReference type="PANTHER" id="PTHR10953:SF5">
    <property type="entry name" value="SUMO-ACTIVATING ENZYME SUBUNIT 2"/>
    <property type="match status" value="1"/>
</dbReference>
<evidence type="ECO:0000256" key="9">
    <source>
        <dbReference type="PROSITE-ProRule" id="PRU10132"/>
    </source>
</evidence>
<evidence type="ECO:0000256" key="3">
    <source>
        <dbReference type="ARBA" id="ARBA00022723"/>
    </source>
</evidence>
<keyword evidence="3 8" id="KW-0479">Metal-binding</keyword>
<dbReference type="InterPro" id="IPR035985">
    <property type="entry name" value="Ubiquitin-activating_enz"/>
</dbReference>
<dbReference type="InterPro" id="IPR023318">
    <property type="entry name" value="Ub_act_enz_dom_a_sf"/>
</dbReference>
<dbReference type="Gene3D" id="3.10.290.20">
    <property type="entry name" value="Ubiquitin-like 2 activating enzyme e1b. Chain: B, domain 3"/>
    <property type="match status" value="1"/>
</dbReference>
<organism evidence="12 13">
    <name type="scientific">Batrachochytrium salamandrivorans</name>
    <dbReference type="NCBI Taxonomy" id="1357716"/>
    <lineage>
        <taxon>Eukaryota</taxon>
        <taxon>Fungi</taxon>
        <taxon>Fungi incertae sedis</taxon>
        <taxon>Chytridiomycota</taxon>
        <taxon>Chytridiomycota incertae sedis</taxon>
        <taxon>Chytridiomycetes</taxon>
        <taxon>Rhizophydiales</taxon>
        <taxon>Rhizophydiales incertae sedis</taxon>
        <taxon>Batrachochytrium</taxon>
    </lineage>
</organism>
<dbReference type="InterPro" id="IPR000594">
    <property type="entry name" value="ThiF_NAD_FAD-bd"/>
</dbReference>
<dbReference type="PROSITE" id="PS00865">
    <property type="entry name" value="UBIQUITIN_ACTIVAT_2"/>
    <property type="match status" value="1"/>
</dbReference>
<feature type="active site" description="Glycyl thioester intermediate" evidence="9">
    <location>
        <position position="180"/>
    </location>
</feature>
<feature type="region of interest" description="Disordered" evidence="10">
    <location>
        <begin position="560"/>
        <end position="586"/>
    </location>
</feature>
<evidence type="ECO:0000256" key="2">
    <source>
        <dbReference type="ARBA" id="ARBA00005673"/>
    </source>
</evidence>
<evidence type="ECO:0000256" key="4">
    <source>
        <dbReference type="ARBA" id="ARBA00022741"/>
    </source>
</evidence>
<comment type="similarity">
    <text evidence="2 8">Belongs to the ubiquitin-activating E1 family.</text>
</comment>
<dbReference type="InterPro" id="IPR045886">
    <property type="entry name" value="ThiF/MoeB/HesA"/>
</dbReference>
<accession>A0ABQ8FNV5</accession>
<evidence type="ECO:0000256" key="7">
    <source>
        <dbReference type="ARBA" id="ARBA00022840"/>
    </source>
</evidence>
<keyword evidence="13" id="KW-1185">Reference proteome</keyword>
<feature type="compositionally biased region" description="Basic and acidic residues" evidence="10">
    <location>
        <begin position="563"/>
        <end position="576"/>
    </location>
</feature>
<feature type="domain" description="THIF-type NAD/FAD binding fold" evidence="11">
    <location>
        <begin position="14"/>
        <end position="436"/>
    </location>
</feature>
<dbReference type="PIRSF" id="PIRSF039133">
    <property type="entry name" value="SUMO_E1B"/>
    <property type="match status" value="1"/>
</dbReference>
<evidence type="ECO:0000256" key="6">
    <source>
        <dbReference type="ARBA" id="ARBA00022833"/>
    </source>
</evidence>
<protein>
    <recommendedName>
        <fullName evidence="8">Ubiquitin-activating enzyme E1-like</fullName>
    </recommendedName>
</protein>
<dbReference type="EMBL" id="JAFCIX010000004">
    <property type="protein sequence ID" value="KAH6601531.1"/>
    <property type="molecule type" value="Genomic_DNA"/>
</dbReference>
<dbReference type="Gene3D" id="3.50.50.80">
    <property type="entry name" value="Ubiquitin-activating enzyme E1, inactive adenylation domain, subdomain 1"/>
    <property type="match status" value="1"/>
</dbReference>
<dbReference type="Proteomes" id="UP001648503">
    <property type="component" value="Unassembled WGS sequence"/>
</dbReference>